<dbReference type="InterPro" id="IPR001405">
    <property type="entry name" value="UPF0758"/>
</dbReference>
<evidence type="ECO:0000313" key="8">
    <source>
        <dbReference type="Proteomes" id="UP000008461"/>
    </source>
</evidence>
<dbReference type="GO" id="GO:0006508">
    <property type="term" value="P:proteolysis"/>
    <property type="evidence" value="ECO:0007669"/>
    <property type="project" value="UniProtKB-KW"/>
</dbReference>
<evidence type="ECO:0000256" key="1">
    <source>
        <dbReference type="ARBA" id="ARBA00022670"/>
    </source>
</evidence>
<keyword evidence="3" id="KW-0378">Hydrolase</keyword>
<organism evidence="7 8">
    <name type="scientific">Haliscomenobacter hydrossis (strain ATCC 27775 / DSM 1100 / LMG 10767 / O)</name>
    <dbReference type="NCBI Taxonomy" id="760192"/>
    <lineage>
        <taxon>Bacteria</taxon>
        <taxon>Pseudomonadati</taxon>
        <taxon>Bacteroidota</taxon>
        <taxon>Saprospiria</taxon>
        <taxon>Saprospirales</taxon>
        <taxon>Haliscomenobacteraceae</taxon>
        <taxon>Haliscomenobacter</taxon>
    </lineage>
</organism>
<evidence type="ECO:0000256" key="4">
    <source>
        <dbReference type="ARBA" id="ARBA00022833"/>
    </source>
</evidence>
<dbReference type="AlphaFoldDB" id="F4L5Q5"/>
<reference key="2">
    <citation type="submission" date="2011-04" db="EMBL/GenBank/DDBJ databases">
        <title>Complete sequence of chromosome of Haliscomenobacter hydrossis DSM 1100.</title>
        <authorList>
            <consortium name="US DOE Joint Genome Institute (JGI-PGF)"/>
            <person name="Lucas S."/>
            <person name="Han J."/>
            <person name="Lapidus A."/>
            <person name="Bruce D."/>
            <person name="Goodwin L."/>
            <person name="Pitluck S."/>
            <person name="Peters L."/>
            <person name="Kyrpides N."/>
            <person name="Mavromatis K."/>
            <person name="Ivanova N."/>
            <person name="Ovchinnikova G."/>
            <person name="Pagani I."/>
            <person name="Daligault H."/>
            <person name="Detter J.C."/>
            <person name="Han C."/>
            <person name="Land M."/>
            <person name="Hauser L."/>
            <person name="Markowitz V."/>
            <person name="Cheng J.-F."/>
            <person name="Hugenholtz P."/>
            <person name="Woyke T."/>
            <person name="Wu D."/>
            <person name="Verbarg S."/>
            <person name="Frueling A."/>
            <person name="Brambilla E."/>
            <person name="Klenk H.-P."/>
            <person name="Eisen J.A."/>
        </authorList>
    </citation>
    <scope>NUCLEOTIDE SEQUENCE</scope>
    <source>
        <strain>DSM 1100</strain>
    </source>
</reference>
<evidence type="ECO:0000256" key="3">
    <source>
        <dbReference type="ARBA" id="ARBA00022801"/>
    </source>
</evidence>
<dbReference type="KEGG" id="hhy:Halhy_4042"/>
<dbReference type="HOGENOM" id="CLU_073529_3_0_10"/>
<keyword evidence="4" id="KW-0862">Zinc</keyword>
<evidence type="ECO:0000259" key="6">
    <source>
        <dbReference type="PROSITE" id="PS50249"/>
    </source>
</evidence>
<dbReference type="Proteomes" id="UP000008461">
    <property type="component" value="Chromosome"/>
</dbReference>
<dbReference type="InterPro" id="IPR037518">
    <property type="entry name" value="MPN"/>
</dbReference>
<dbReference type="GO" id="GO:0046872">
    <property type="term" value="F:metal ion binding"/>
    <property type="evidence" value="ECO:0007669"/>
    <property type="project" value="UniProtKB-KW"/>
</dbReference>
<evidence type="ECO:0000256" key="2">
    <source>
        <dbReference type="ARBA" id="ARBA00022723"/>
    </source>
</evidence>
<gene>
    <name evidence="7" type="ordered locus">Halhy_4042</name>
</gene>
<dbReference type="SUPFAM" id="SSF102712">
    <property type="entry name" value="JAB1/MPN domain"/>
    <property type="match status" value="1"/>
</dbReference>
<dbReference type="eggNOG" id="COG2003">
    <property type="taxonomic scope" value="Bacteria"/>
</dbReference>
<dbReference type="PROSITE" id="PS50249">
    <property type="entry name" value="MPN"/>
    <property type="match status" value="1"/>
</dbReference>
<evidence type="ECO:0000256" key="5">
    <source>
        <dbReference type="ARBA" id="ARBA00023049"/>
    </source>
</evidence>
<dbReference type="RefSeq" id="WP_013766428.1">
    <property type="nucleotide sequence ID" value="NC_015510.1"/>
</dbReference>
<dbReference type="GO" id="GO:0008237">
    <property type="term" value="F:metallopeptidase activity"/>
    <property type="evidence" value="ECO:0007669"/>
    <property type="project" value="UniProtKB-KW"/>
</dbReference>
<keyword evidence="1" id="KW-0645">Protease</keyword>
<keyword evidence="8" id="KW-1185">Reference proteome</keyword>
<dbReference type="OrthoDB" id="9804482at2"/>
<feature type="domain" description="MPN" evidence="6">
    <location>
        <begin position="25"/>
        <end position="156"/>
    </location>
</feature>
<protein>
    <submittedName>
        <fullName evidence="7">DNA repair protein RadC</fullName>
    </submittedName>
</protein>
<dbReference type="PANTHER" id="PTHR30471:SF3">
    <property type="entry name" value="UPF0758 PROTEIN YEES-RELATED"/>
    <property type="match status" value="1"/>
</dbReference>
<accession>F4L5Q5</accession>
<keyword evidence="5" id="KW-0482">Metalloprotease</keyword>
<reference evidence="7 8" key="1">
    <citation type="journal article" date="2011" name="Stand. Genomic Sci.">
        <title>Complete genome sequence of Haliscomenobacter hydrossis type strain (O).</title>
        <authorList>
            <consortium name="US DOE Joint Genome Institute (JGI-PGF)"/>
            <person name="Daligault H."/>
            <person name="Lapidus A."/>
            <person name="Zeytun A."/>
            <person name="Nolan M."/>
            <person name="Lucas S."/>
            <person name="Del Rio T.G."/>
            <person name="Tice H."/>
            <person name="Cheng J.F."/>
            <person name="Tapia R."/>
            <person name="Han C."/>
            <person name="Goodwin L."/>
            <person name="Pitluck S."/>
            <person name="Liolios K."/>
            <person name="Pagani I."/>
            <person name="Ivanova N."/>
            <person name="Huntemann M."/>
            <person name="Mavromatis K."/>
            <person name="Mikhailova N."/>
            <person name="Pati A."/>
            <person name="Chen A."/>
            <person name="Palaniappan K."/>
            <person name="Land M."/>
            <person name="Hauser L."/>
            <person name="Brambilla E.M."/>
            <person name="Rohde M."/>
            <person name="Verbarg S."/>
            <person name="Goker M."/>
            <person name="Bristow J."/>
            <person name="Eisen J.A."/>
            <person name="Markowitz V."/>
            <person name="Hugenholtz P."/>
            <person name="Kyrpides N.C."/>
            <person name="Klenk H.P."/>
            <person name="Woyke T."/>
        </authorList>
    </citation>
    <scope>NUCLEOTIDE SEQUENCE [LARGE SCALE GENOMIC DNA]</scope>
    <source>
        <strain evidence="8">ATCC 27775 / DSM 1100 / LMG 10767 / O</strain>
    </source>
</reference>
<keyword evidence="2" id="KW-0479">Metal-binding</keyword>
<name>F4L5Q5_HALH1</name>
<dbReference type="PANTHER" id="PTHR30471">
    <property type="entry name" value="DNA REPAIR PROTEIN RADC"/>
    <property type="match status" value="1"/>
</dbReference>
<proteinExistence type="predicted"/>
<dbReference type="Pfam" id="PF04002">
    <property type="entry name" value="RadC"/>
    <property type="match status" value="1"/>
</dbReference>
<evidence type="ECO:0000313" key="7">
    <source>
        <dbReference type="EMBL" id="AEE51890.1"/>
    </source>
</evidence>
<sequence>MSINGRKYLPEISVKYRRLAIERKPVRDTEEIIEFLMAFFDKDDFQIQEKIVVLFLDESDVPIGGKVLFSGTRSLVNLDWRIIYQLALVCGAQQVVVAHNHPGGEINPSEEDIESAIKGEAIGRFLGIKYRDDIILCQNPVDGEIKYFSFADSSLLLAD</sequence>
<dbReference type="InterPro" id="IPR025657">
    <property type="entry name" value="RadC_JAB"/>
</dbReference>
<dbReference type="EMBL" id="CP002691">
    <property type="protein sequence ID" value="AEE51890.1"/>
    <property type="molecule type" value="Genomic_DNA"/>
</dbReference>
<dbReference type="STRING" id="760192.Halhy_4042"/>
<dbReference type="Gene3D" id="3.40.140.10">
    <property type="entry name" value="Cytidine Deaminase, domain 2"/>
    <property type="match status" value="1"/>
</dbReference>